<evidence type="ECO:0000313" key="2">
    <source>
        <dbReference type="EMBL" id="TCN56360.1"/>
    </source>
</evidence>
<dbReference type="GO" id="GO:0047444">
    <property type="term" value="F:N-acylneuraminate-9-phosphate synthase activity"/>
    <property type="evidence" value="ECO:0007669"/>
    <property type="project" value="TreeGrafter"/>
</dbReference>
<keyword evidence="4" id="KW-1185">Reference proteome</keyword>
<dbReference type="Proteomes" id="UP000298340">
    <property type="component" value="Unassembled WGS sequence"/>
</dbReference>
<dbReference type="EMBL" id="QWDN01000005">
    <property type="protein sequence ID" value="TEB43397.1"/>
    <property type="molecule type" value="Genomic_DNA"/>
</dbReference>
<protein>
    <submittedName>
        <fullName evidence="3">N-acetylneuraminate synthase</fullName>
    </submittedName>
</protein>
<dbReference type="InterPro" id="IPR006190">
    <property type="entry name" value="SAF_AFP_Neu5Ac"/>
</dbReference>
<comment type="caution">
    <text evidence="3">The sequence shown here is derived from an EMBL/GenBank/DDBJ whole genome shotgun (WGS) entry which is preliminary data.</text>
</comment>
<accession>A0A4Y7UAC6</accession>
<dbReference type="GO" id="GO:0016051">
    <property type="term" value="P:carbohydrate biosynthetic process"/>
    <property type="evidence" value="ECO:0007669"/>
    <property type="project" value="InterPro"/>
</dbReference>
<evidence type="ECO:0000259" key="1">
    <source>
        <dbReference type="PROSITE" id="PS50844"/>
    </source>
</evidence>
<reference evidence="2" key="3">
    <citation type="submission" date="2019-03" db="EMBL/GenBank/DDBJ databases">
        <authorList>
            <person name="Whitman W."/>
            <person name="Huntemann M."/>
            <person name="Clum A."/>
            <person name="Pillay M."/>
            <person name="Palaniappan K."/>
            <person name="Varghese N."/>
            <person name="Mikhailova N."/>
            <person name="Stamatis D."/>
            <person name="Reddy T."/>
            <person name="Daum C."/>
            <person name="Shapiro N."/>
            <person name="Ivanova N."/>
            <person name="Kyrpides N."/>
            <person name="Woyke T."/>
        </authorList>
    </citation>
    <scope>NUCLEOTIDE SEQUENCE</scope>
    <source>
        <strain evidence="2">P5626</strain>
    </source>
</reference>
<dbReference type="Gene3D" id="3.20.20.70">
    <property type="entry name" value="Aldolase class I"/>
    <property type="match status" value="1"/>
</dbReference>
<dbReference type="InterPro" id="IPR013785">
    <property type="entry name" value="Aldolase_TIM"/>
</dbReference>
<name>A0A4Y7UAC6_9FLAO</name>
<dbReference type="InterPro" id="IPR013974">
    <property type="entry name" value="SAF"/>
</dbReference>
<dbReference type="CDD" id="cd11615">
    <property type="entry name" value="SAF_NeuB_like"/>
    <property type="match status" value="1"/>
</dbReference>
<dbReference type="PANTHER" id="PTHR42966">
    <property type="entry name" value="N-ACETYLNEURAMINATE SYNTHASE"/>
    <property type="match status" value="1"/>
</dbReference>
<feature type="domain" description="AFP-like" evidence="1">
    <location>
        <begin position="298"/>
        <end position="356"/>
    </location>
</feature>
<dbReference type="Gene3D" id="3.90.1210.10">
    <property type="entry name" value="Antifreeze-like/N-acetylneuraminic acid synthase C-terminal domain"/>
    <property type="match status" value="1"/>
</dbReference>
<reference evidence="3 5" key="2">
    <citation type="journal article" date="2018" name="Syst. Appl. Microbiol.">
        <title>Flavobacterium circumlabens sp. nov. and Flavobacterium cupreum sp. nov., two psychrotrophic species isolated from Antarctic environmental samples.</title>
        <authorList>
            <person name="Kralova S."/>
            <person name="Busse H.J."/>
            <person name="Svec P."/>
            <person name="Maslanova I."/>
            <person name="Stankova E."/>
            <person name="Bartak M."/>
            <person name="Sedlacek I."/>
        </authorList>
    </citation>
    <scope>NUCLEOTIDE SEQUENCE [LARGE SCALE GENOMIC DNA]</scope>
    <source>
        <strain evidence="3 5">CCM 8828</strain>
    </source>
</reference>
<organism evidence="3 5">
    <name type="scientific">Flavobacterium circumlabens</name>
    <dbReference type="NCBI Taxonomy" id="2133765"/>
    <lineage>
        <taxon>Bacteria</taxon>
        <taxon>Pseudomonadati</taxon>
        <taxon>Bacteroidota</taxon>
        <taxon>Flavobacteriia</taxon>
        <taxon>Flavobacteriales</taxon>
        <taxon>Flavobacteriaceae</taxon>
        <taxon>Flavobacterium</taxon>
    </lineage>
</organism>
<dbReference type="PROSITE" id="PS50844">
    <property type="entry name" value="AFP_LIKE"/>
    <property type="match status" value="1"/>
</dbReference>
<evidence type="ECO:0000313" key="3">
    <source>
        <dbReference type="EMBL" id="TEB43397.1"/>
    </source>
</evidence>
<dbReference type="InterPro" id="IPR057736">
    <property type="entry name" value="SAF_PseI/NeuA/NeuB"/>
</dbReference>
<dbReference type="SUPFAM" id="SSF51269">
    <property type="entry name" value="AFP III-like domain"/>
    <property type="match status" value="1"/>
</dbReference>
<evidence type="ECO:0000313" key="4">
    <source>
        <dbReference type="Proteomes" id="UP000295270"/>
    </source>
</evidence>
<dbReference type="PANTHER" id="PTHR42966:SF2">
    <property type="entry name" value="PSEUDAMINIC ACID SYNTHASE"/>
    <property type="match status" value="1"/>
</dbReference>
<dbReference type="EMBL" id="SLWA01000005">
    <property type="protein sequence ID" value="TCN56360.1"/>
    <property type="molecule type" value="Genomic_DNA"/>
</dbReference>
<dbReference type="InterPro" id="IPR036732">
    <property type="entry name" value="AFP_Neu5c_C_sf"/>
</dbReference>
<dbReference type="Pfam" id="PF08666">
    <property type="entry name" value="SAF"/>
    <property type="match status" value="1"/>
</dbReference>
<sequence length="356" mass="39839">MSKKIKFGNRVIGNGEPLYFIADIGANHDGSLEKAYRLIELAKEAGADAAKFQNFQASKIVSKVGFENLGSQLSHQASWKKSVYEVYEDASLSWDWTPLLKAKCDEVGIDFFTSAYDFESVDEVDPYVDLYKIGSGDITWVEILEYIAKKNKPVLLATGASEMTDVVRAMNAIEAITDDVVLMQCNTNYTVDKDKFKYVNLNVLKNFALRFPNVILGLSDHTFGHATVLGAVALGAVVIEKHFTDNNENEGPDHKFAMNPKSWREMVENANEVYYALGDGIKRIEENEKKSLVVQRRSLRSTANYEIGHVITEGDLEALRPITEDGFAPYQLKDLLGKKLTRSIGEGEHITKNHIQ</sequence>
<dbReference type="SMART" id="SM00858">
    <property type="entry name" value="SAF"/>
    <property type="match status" value="1"/>
</dbReference>
<dbReference type="SUPFAM" id="SSF51569">
    <property type="entry name" value="Aldolase"/>
    <property type="match status" value="1"/>
</dbReference>
<dbReference type="OrthoDB" id="9814210at2"/>
<reference evidence="2 4" key="1">
    <citation type="journal article" date="2015" name="Stand. Genomic Sci.">
        <title>Genomic Encyclopedia of Bacterial and Archaeal Type Strains, Phase III: the genomes of soil and plant-associated and newly described type strains.</title>
        <authorList>
            <person name="Whitman W.B."/>
            <person name="Woyke T."/>
            <person name="Klenk H.P."/>
            <person name="Zhou Y."/>
            <person name="Lilburn T.G."/>
            <person name="Beck B.J."/>
            <person name="De Vos P."/>
            <person name="Vandamme P."/>
            <person name="Eisen J.A."/>
            <person name="Garrity G."/>
            <person name="Hugenholtz P."/>
            <person name="Kyrpides N.C."/>
        </authorList>
    </citation>
    <scope>NUCLEOTIDE SEQUENCE [LARGE SCALE GENOMIC DNA]</scope>
    <source>
        <strain evidence="2 4">P5626</strain>
    </source>
</reference>
<gene>
    <name evidence="3" type="ORF">D0809_14595</name>
    <name evidence="2" type="ORF">EV142_105136</name>
</gene>
<dbReference type="Pfam" id="PF03102">
    <property type="entry name" value="NeuB"/>
    <property type="match status" value="1"/>
</dbReference>
<dbReference type="RefSeq" id="WP_132036372.1">
    <property type="nucleotide sequence ID" value="NZ_QWDN01000005.1"/>
</dbReference>
<dbReference type="InterPro" id="IPR013132">
    <property type="entry name" value="PseI/NeuA/B-like_N"/>
</dbReference>
<proteinExistence type="predicted"/>
<dbReference type="AlphaFoldDB" id="A0A4Y7UAC6"/>
<evidence type="ECO:0000313" key="5">
    <source>
        <dbReference type="Proteomes" id="UP000298340"/>
    </source>
</evidence>
<dbReference type="InterPro" id="IPR051690">
    <property type="entry name" value="PseI-like"/>
</dbReference>
<dbReference type="Proteomes" id="UP000295270">
    <property type="component" value="Unassembled WGS sequence"/>
</dbReference>